<dbReference type="PROSITE" id="PS50800">
    <property type="entry name" value="SAP"/>
    <property type="match status" value="1"/>
</dbReference>
<dbReference type="Pfam" id="PF02037">
    <property type="entry name" value="SAP"/>
    <property type="match status" value="1"/>
</dbReference>
<dbReference type="Pfam" id="PF16294">
    <property type="entry name" value="RSB_motif"/>
    <property type="match status" value="1"/>
</dbReference>
<evidence type="ECO:0000313" key="4">
    <source>
        <dbReference type="Proteomes" id="UP001491310"/>
    </source>
</evidence>
<dbReference type="InterPro" id="IPR003034">
    <property type="entry name" value="SAP_dom"/>
</dbReference>
<feature type="compositionally biased region" description="Basic and acidic residues" evidence="1">
    <location>
        <begin position="51"/>
        <end position="65"/>
    </location>
</feature>
<feature type="compositionally biased region" description="Basic and acidic residues" evidence="1">
    <location>
        <begin position="207"/>
        <end position="250"/>
    </location>
</feature>
<dbReference type="Gene3D" id="1.10.720.30">
    <property type="entry name" value="SAP domain"/>
    <property type="match status" value="1"/>
</dbReference>
<proteinExistence type="predicted"/>
<organism evidence="3 4">
    <name type="scientific">Coccomyxa subellipsoidea</name>
    <dbReference type="NCBI Taxonomy" id="248742"/>
    <lineage>
        <taxon>Eukaryota</taxon>
        <taxon>Viridiplantae</taxon>
        <taxon>Chlorophyta</taxon>
        <taxon>core chlorophytes</taxon>
        <taxon>Trebouxiophyceae</taxon>
        <taxon>Trebouxiophyceae incertae sedis</taxon>
        <taxon>Coccomyxaceae</taxon>
        <taxon>Coccomyxa</taxon>
    </lineage>
</organism>
<dbReference type="SUPFAM" id="SSF54928">
    <property type="entry name" value="RNA-binding domain, RBD"/>
    <property type="match status" value="1"/>
</dbReference>
<dbReference type="CDD" id="cd12432">
    <property type="entry name" value="RRM_ACINU"/>
    <property type="match status" value="1"/>
</dbReference>
<feature type="compositionally biased region" description="Low complexity" evidence="1">
    <location>
        <begin position="253"/>
        <end position="265"/>
    </location>
</feature>
<keyword evidence="4" id="KW-1185">Reference proteome</keyword>
<comment type="caution">
    <text evidence="3">The sequence shown here is derived from an EMBL/GenBank/DDBJ whole genome shotgun (WGS) entry which is preliminary data.</text>
</comment>
<feature type="region of interest" description="Disordered" evidence="1">
    <location>
        <begin position="44"/>
        <end position="265"/>
    </location>
</feature>
<name>A0ABR2YK87_9CHLO</name>
<feature type="compositionally biased region" description="Basic and acidic residues" evidence="1">
    <location>
        <begin position="96"/>
        <end position="106"/>
    </location>
</feature>
<feature type="compositionally biased region" description="Basic and acidic residues" evidence="1">
    <location>
        <begin position="139"/>
        <end position="166"/>
    </location>
</feature>
<gene>
    <name evidence="3" type="ORF">WJX75_004101</name>
</gene>
<feature type="compositionally biased region" description="Low complexity" evidence="1">
    <location>
        <begin position="363"/>
        <end position="397"/>
    </location>
</feature>
<dbReference type="InterPro" id="IPR034257">
    <property type="entry name" value="Acinus_RRM"/>
</dbReference>
<dbReference type="Proteomes" id="UP001491310">
    <property type="component" value="Unassembled WGS sequence"/>
</dbReference>
<feature type="domain" description="SAP" evidence="2">
    <location>
        <begin position="6"/>
        <end position="40"/>
    </location>
</feature>
<dbReference type="SUPFAM" id="SSF68906">
    <property type="entry name" value="SAP domain"/>
    <property type="match status" value="1"/>
</dbReference>
<dbReference type="InterPro" id="IPR036361">
    <property type="entry name" value="SAP_dom_sf"/>
</dbReference>
<sequence>MKEEDVASLRVADLKDELKKRGLVVTGLKAVLAERLLDAIREENAEASVAPEKEAQEQEQPKAAEDDGAPATRQEDKPADEKPADLKEGSASPQPRHRELDAERAEVPAPVPVPDAAEEEVDYEADEVADEVPTAPEEPAPHEARRPRANSEAKSAAEGKASKAHGESGAGNKSADKDDGAAKDGKRKRAPIPVFVPRQKRATLEANGDKSKGSDAADAPEREAKLARTESNDKRSVFERLKSGSGKEDTDQAADAPARRAPPSREAASCALLITGFIRPFTEKQARQKLSETGEITGFWMTKIKDRAYVIYATEEQAEATRNAVTGIEWPLGNGNSLRPKFVPVEDAEYSIKTGVPQETRRPAAPAAGKPSAASAQVAAAAAAAEPNNRAPAAKPADGTTKTKSLDARAILEERRRAREGRSERAPEPKAAPEAAAPEPMDEDEPKSLEELFRKTTTKPWLYWQPLTDEQVAEKAKRDAAALPGPPPARM</sequence>
<dbReference type="EMBL" id="JALJOT010000010">
    <property type="protein sequence ID" value="KAK9906553.1"/>
    <property type="molecule type" value="Genomic_DNA"/>
</dbReference>
<protein>
    <recommendedName>
        <fullName evidence="2">SAP domain-containing protein</fullName>
    </recommendedName>
</protein>
<feature type="compositionally biased region" description="Basic and acidic residues" evidence="1">
    <location>
        <begin position="404"/>
        <end position="428"/>
    </location>
</feature>
<dbReference type="PANTHER" id="PTHR47031:SF3">
    <property type="entry name" value="SAP DOMAIN-CONTAINING PROTEIN"/>
    <property type="match status" value="1"/>
</dbReference>
<feature type="region of interest" description="Disordered" evidence="1">
    <location>
        <begin position="353"/>
        <end position="453"/>
    </location>
</feature>
<dbReference type="PANTHER" id="PTHR47031">
    <property type="entry name" value="SAP DNA-BINDING DOMAIN-CONTAINING PROTEIN"/>
    <property type="match status" value="1"/>
</dbReference>
<feature type="compositionally biased region" description="Acidic residues" evidence="1">
    <location>
        <begin position="116"/>
        <end position="130"/>
    </location>
</feature>
<dbReference type="InterPro" id="IPR035979">
    <property type="entry name" value="RBD_domain_sf"/>
</dbReference>
<accession>A0ABR2YK87</accession>
<evidence type="ECO:0000259" key="2">
    <source>
        <dbReference type="PROSITE" id="PS50800"/>
    </source>
</evidence>
<feature type="compositionally biased region" description="Basic and acidic residues" evidence="1">
    <location>
        <begin position="73"/>
        <end position="88"/>
    </location>
</feature>
<evidence type="ECO:0000256" key="1">
    <source>
        <dbReference type="SAM" id="MobiDB-lite"/>
    </source>
</evidence>
<dbReference type="SMART" id="SM00513">
    <property type="entry name" value="SAP"/>
    <property type="match status" value="1"/>
</dbReference>
<feature type="region of interest" description="Disordered" evidence="1">
    <location>
        <begin position="471"/>
        <end position="491"/>
    </location>
</feature>
<reference evidence="3 4" key="1">
    <citation type="journal article" date="2024" name="Nat. Commun.">
        <title>Phylogenomics reveals the evolutionary origins of lichenization in chlorophyte algae.</title>
        <authorList>
            <person name="Puginier C."/>
            <person name="Libourel C."/>
            <person name="Otte J."/>
            <person name="Skaloud P."/>
            <person name="Haon M."/>
            <person name="Grisel S."/>
            <person name="Petersen M."/>
            <person name="Berrin J.G."/>
            <person name="Delaux P.M."/>
            <person name="Dal Grande F."/>
            <person name="Keller J."/>
        </authorList>
    </citation>
    <scope>NUCLEOTIDE SEQUENCE [LARGE SCALE GENOMIC DNA]</scope>
    <source>
        <strain evidence="3 4">SAG 216-7</strain>
    </source>
</reference>
<evidence type="ECO:0000313" key="3">
    <source>
        <dbReference type="EMBL" id="KAK9906553.1"/>
    </source>
</evidence>
<feature type="compositionally biased region" description="Basic and acidic residues" evidence="1">
    <location>
        <begin position="174"/>
        <end position="184"/>
    </location>
</feature>
<dbReference type="InterPro" id="IPR032552">
    <property type="entry name" value="RSB_motif"/>
</dbReference>